<organism evidence="1 2">
    <name type="scientific">Peronospora belbahrii</name>
    <dbReference type="NCBI Taxonomy" id="622444"/>
    <lineage>
        <taxon>Eukaryota</taxon>
        <taxon>Sar</taxon>
        <taxon>Stramenopiles</taxon>
        <taxon>Oomycota</taxon>
        <taxon>Peronosporomycetes</taxon>
        <taxon>Peronosporales</taxon>
        <taxon>Peronosporaceae</taxon>
        <taxon>Peronospora</taxon>
    </lineage>
</organism>
<name>A0ABN8D2Z7_9STRA</name>
<dbReference type="Proteomes" id="UP001158986">
    <property type="component" value="Unassembled WGS sequence"/>
</dbReference>
<evidence type="ECO:0000313" key="1">
    <source>
        <dbReference type="EMBL" id="CAH0519562.1"/>
    </source>
</evidence>
<gene>
    <name evidence="1" type="ORF">PBS001_LOCUS6087</name>
</gene>
<protein>
    <submittedName>
        <fullName evidence="1">Uncharacterized protein</fullName>
    </submittedName>
</protein>
<sequence>MIPRSSSMASSCILHLDDFSSVGKATDKARTLHDRNEKQHKGNTHQDVADCNVSKVQRQLPNDCKPTLYGIIANPSKL</sequence>
<evidence type="ECO:0000313" key="2">
    <source>
        <dbReference type="Proteomes" id="UP001158986"/>
    </source>
</evidence>
<proteinExistence type="predicted"/>
<keyword evidence="2" id="KW-1185">Reference proteome</keyword>
<comment type="caution">
    <text evidence="1">The sequence shown here is derived from an EMBL/GenBank/DDBJ whole genome shotgun (WGS) entry which is preliminary data.</text>
</comment>
<reference evidence="1 2" key="1">
    <citation type="submission" date="2021-11" db="EMBL/GenBank/DDBJ databases">
        <authorList>
            <person name="Islam A."/>
            <person name="Islam S."/>
            <person name="Flora M.S."/>
            <person name="Rahman M."/>
            <person name="Ziaur R.M."/>
            <person name="Epstein J.H."/>
            <person name="Hassan M."/>
            <person name="Klassen M."/>
            <person name="Woodard K."/>
            <person name="Webb A."/>
            <person name="Webby R.J."/>
            <person name="El Zowalaty M.E."/>
        </authorList>
    </citation>
    <scope>NUCLEOTIDE SEQUENCE [LARGE SCALE GENOMIC DNA]</scope>
    <source>
        <strain evidence="1">Pbs1</strain>
    </source>
</reference>
<dbReference type="EMBL" id="CAKLCB010000303">
    <property type="protein sequence ID" value="CAH0519562.1"/>
    <property type="molecule type" value="Genomic_DNA"/>
</dbReference>
<accession>A0ABN8D2Z7</accession>